<evidence type="ECO:0000313" key="2">
    <source>
        <dbReference type="EMBL" id="GGJ11445.1"/>
    </source>
</evidence>
<name>A0A917KGG3_9ACTN</name>
<comment type="caution">
    <text evidence="2">The sequence shown here is derived from an EMBL/GenBank/DDBJ whole genome shotgun (WGS) entry which is preliminary data.</text>
</comment>
<protein>
    <recommendedName>
        <fullName evidence="4">Lipoprotein</fullName>
    </recommendedName>
</protein>
<dbReference type="RefSeq" id="WP_189145512.1">
    <property type="nucleotide sequence ID" value="NZ_BAABER010000013.1"/>
</dbReference>
<evidence type="ECO:0008006" key="4">
    <source>
        <dbReference type="Google" id="ProtNLM"/>
    </source>
</evidence>
<gene>
    <name evidence="2" type="ORF">GCM10012282_04870</name>
</gene>
<feature type="chain" id="PRO_5038974731" description="Lipoprotein" evidence="1">
    <location>
        <begin position="26"/>
        <end position="187"/>
    </location>
</feature>
<evidence type="ECO:0000256" key="1">
    <source>
        <dbReference type="SAM" id="SignalP"/>
    </source>
</evidence>
<dbReference type="Proteomes" id="UP000625682">
    <property type="component" value="Unassembled WGS sequence"/>
</dbReference>
<sequence>MAPRTGTRWYGALLLTAALATGALTGCQTLADAASATGCEGTESRVGKLKSYDVLDSPPQGAIVPEGFEDLEAGCWEDSGEAWLYADRTYVFPGDKADVTRHYRAAAEREGWLPSQATRQSSKEDRPAGLCFTLGKADDTTMLDVYFLTEEILDAEESTPGPEFSSGAGYRVAVSSAADGSATSCSD</sequence>
<accession>A0A917KGG3</accession>
<dbReference type="EMBL" id="BMMU01000001">
    <property type="protein sequence ID" value="GGJ11445.1"/>
    <property type="molecule type" value="Genomic_DNA"/>
</dbReference>
<feature type="signal peptide" evidence="1">
    <location>
        <begin position="1"/>
        <end position="25"/>
    </location>
</feature>
<reference evidence="2" key="2">
    <citation type="submission" date="2020-09" db="EMBL/GenBank/DDBJ databases">
        <authorList>
            <person name="Sun Q."/>
            <person name="Zhou Y."/>
        </authorList>
    </citation>
    <scope>NUCLEOTIDE SEQUENCE</scope>
    <source>
        <strain evidence="2">CGMCC 4.7272</strain>
    </source>
</reference>
<proteinExistence type="predicted"/>
<organism evidence="2 3">
    <name type="scientific">Streptomyces lacrimifluminis</name>
    <dbReference type="NCBI Taxonomy" id="1500077"/>
    <lineage>
        <taxon>Bacteria</taxon>
        <taxon>Bacillati</taxon>
        <taxon>Actinomycetota</taxon>
        <taxon>Actinomycetes</taxon>
        <taxon>Kitasatosporales</taxon>
        <taxon>Streptomycetaceae</taxon>
        <taxon>Streptomyces</taxon>
    </lineage>
</organism>
<keyword evidence="3" id="KW-1185">Reference proteome</keyword>
<keyword evidence="1" id="KW-0732">Signal</keyword>
<dbReference type="AlphaFoldDB" id="A0A917KGG3"/>
<evidence type="ECO:0000313" key="3">
    <source>
        <dbReference type="Proteomes" id="UP000625682"/>
    </source>
</evidence>
<dbReference type="PROSITE" id="PS51257">
    <property type="entry name" value="PROKAR_LIPOPROTEIN"/>
    <property type="match status" value="1"/>
</dbReference>
<reference evidence="2" key="1">
    <citation type="journal article" date="2014" name="Int. J. Syst. Evol. Microbiol.">
        <title>Complete genome sequence of Corynebacterium casei LMG S-19264T (=DSM 44701T), isolated from a smear-ripened cheese.</title>
        <authorList>
            <consortium name="US DOE Joint Genome Institute (JGI-PGF)"/>
            <person name="Walter F."/>
            <person name="Albersmeier A."/>
            <person name="Kalinowski J."/>
            <person name="Ruckert C."/>
        </authorList>
    </citation>
    <scope>NUCLEOTIDE SEQUENCE</scope>
    <source>
        <strain evidence="2">CGMCC 4.7272</strain>
    </source>
</reference>